<dbReference type="KEGG" id="cvn:111119141"/>
<evidence type="ECO:0000256" key="2">
    <source>
        <dbReference type="ARBA" id="ARBA00023157"/>
    </source>
</evidence>
<organism evidence="4 5">
    <name type="scientific">Crassostrea virginica</name>
    <name type="common">Eastern oyster</name>
    <dbReference type="NCBI Taxonomy" id="6565"/>
    <lineage>
        <taxon>Eukaryota</taxon>
        <taxon>Metazoa</taxon>
        <taxon>Spiralia</taxon>
        <taxon>Lophotrochozoa</taxon>
        <taxon>Mollusca</taxon>
        <taxon>Bivalvia</taxon>
        <taxon>Autobranchia</taxon>
        <taxon>Pteriomorphia</taxon>
        <taxon>Ostreida</taxon>
        <taxon>Ostreoidea</taxon>
        <taxon>Ostreidae</taxon>
        <taxon>Crassostrea</taxon>
    </lineage>
</organism>
<feature type="chain" id="PRO_5034657265" evidence="3">
    <location>
        <begin position="20"/>
        <end position="410"/>
    </location>
</feature>
<dbReference type="FunFam" id="2.20.100.10:FF:000001">
    <property type="entry name" value="semaphorin-5A isoform X1"/>
    <property type="match status" value="1"/>
</dbReference>
<keyword evidence="4" id="KW-1185">Reference proteome</keyword>
<evidence type="ECO:0000313" key="5">
    <source>
        <dbReference type="RefSeq" id="XP_022314749.1"/>
    </source>
</evidence>
<keyword evidence="1" id="KW-0677">Repeat</keyword>
<sequence>MSNFQIILVLLNTISGVCGIVCMSDAHCRNLMTVTADEEAYCQFNIFHVGCCHIRKTSHWSDWGAWGPCTATCGYYGRHTRHRTCIGQGSCVGSSSLTATCNSQVCPVDGYLSDWSDWTVCSQTCGWGQQTRSRDCHPPQYGGSLCQKDTTDKKACHIKPCPVDGVLRDWGPWDHCSATCEGHRKRTRACIPPTNGGAPCSGSTTETEKCGTHHCPVDGVLRDWGPWGHCSATCEGHRKRTRACIPPTNGGAPCRGSTTETEQCGTQHCPVDGMLSVWGDWTPCSVTCGSGSRVRSRACIPPQHGGRDCNGLTYDMSTCSLPECPKPSSTQLSTTSSGVSCPTCNERMECTWKAICDVSETCMVRSYPGFNFTTHCTQRDDCDLIKLLAKSHGEIFCCENTTCLHDILGI</sequence>
<name>A0A8B8CHU0_CRAVI</name>
<gene>
    <name evidence="5" type="primary">LOC111119141</name>
</gene>
<evidence type="ECO:0000256" key="3">
    <source>
        <dbReference type="SAM" id="SignalP"/>
    </source>
</evidence>
<keyword evidence="3" id="KW-0732">Signal</keyword>
<dbReference type="InterPro" id="IPR036383">
    <property type="entry name" value="TSP1_rpt_sf"/>
</dbReference>
<evidence type="ECO:0000256" key="1">
    <source>
        <dbReference type="ARBA" id="ARBA00022737"/>
    </source>
</evidence>
<dbReference type="PANTHER" id="PTHR22906:SF21">
    <property type="entry name" value="SEMA DOMAIN-CONTAINING PROTEIN"/>
    <property type="match status" value="1"/>
</dbReference>
<dbReference type="InterPro" id="IPR000884">
    <property type="entry name" value="TSP1_rpt"/>
</dbReference>
<feature type="signal peptide" evidence="3">
    <location>
        <begin position="1"/>
        <end position="19"/>
    </location>
</feature>
<dbReference type="Pfam" id="PF00090">
    <property type="entry name" value="TSP_1"/>
    <property type="match status" value="5"/>
</dbReference>
<dbReference type="AlphaFoldDB" id="A0A8B8CHU0"/>
<evidence type="ECO:0000313" key="4">
    <source>
        <dbReference type="Proteomes" id="UP000694844"/>
    </source>
</evidence>
<proteinExistence type="predicted"/>
<dbReference type="RefSeq" id="XP_022314749.1">
    <property type="nucleotide sequence ID" value="XM_022459041.1"/>
</dbReference>
<dbReference type="Gene3D" id="2.20.100.10">
    <property type="entry name" value="Thrombospondin type-1 (TSP1) repeat"/>
    <property type="match status" value="5"/>
</dbReference>
<keyword evidence="2" id="KW-1015">Disulfide bond</keyword>
<dbReference type="SUPFAM" id="SSF82895">
    <property type="entry name" value="TSP-1 type 1 repeat"/>
    <property type="match status" value="5"/>
</dbReference>
<reference evidence="5" key="2">
    <citation type="submission" date="2025-08" db="UniProtKB">
        <authorList>
            <consortium name="RefSeq"/>
        </authorList>
    </citation>
    <scope>IDENTIFICATION</scope>
    <source>
        <tissue evidence="5">Whole sample</tissue>
    </source>
</reference>
<dbReference type="OrthoDB" id="446173at2759"/>
<dbReference type="PROSITE" id="PS50092">
    <property type="entry name" value="TSP1"/>
    <property type="match status" value="5"/>
</dbReference>
<dbReference type="GeneID" id="111119141"/>
<accession>A0A8B8CHU0</accession>
<dbReference type="Proteomes" id="UP000694844">
    <property type="component" value="Chromosome 1"/>
</dbReference>
<dbReference type="SMART" id="SM00209">
    <property type="entry name" value="TSP1"/>
    <property type="match status" value="5"/>
</dbReference>
<dbReference type="PRINTS" id="PR01705">
    <property type="entry name" value="TSP1REPEAT"/>
</dbReference>
<protein>
    <submittedName>
        <fullName evidence="5">Brain-specific angiogenesis inhibitor 1-like isoform X1</fullName>
    </submittedName>
</protein>
<dbReference type="InterPro" id="IPR052065">
    <property type="entry name" value="Compl_asym_regulator"/>
</dbReference>
<dbReference type="PANTHER" id="PTHR22906">
    <property type="entry name" value="PROPERDIN"/>
    <property type="match status" value="1"/>
</dbReference>
<reference evidence="4" key="1">
    <citation type="submission" date="2024-06" db="UniProtKB">
        <authorList>
            <consortium name="RefSeq"/>
        </authorList>
    </citation>
    <scope>NUCLEOTIDE SEQUENCE [LARGE SCALE GENOMIC DNA]</scope>
</reference>